<organism evidence="2 3">
    <name type="scientific">Symbiodinium microadriaticum</name>
    <name type="common">Dinoflagellate</name>
    <name type="synonym">Zooxanthella microadriatica</name>
    <dbReference type="NCBI Taxonomy" id="2951"/>
    <lineage>
        <taxon>Eukaryota</taxon>
        <taxon>Sar</taxon>
        <taxon>Alveolata</taxon>
        <taxon>Dinophyceae</taxon>
        <taxon>Suessiales</taxon>
        <taxon>Symbiodiniaceae</taxon>
        <taxon>Symbiodinium</taxon>
    </lineage>
</organism>
<feature type="region of interest" description="Disordered" evidence="1">
    <location>
        <begin position="549"/>
        <end position="592"/>
    </location>
</feature>
<keyword evidence="3" id="KW-1185">Reference proteome</keyword>
<accession>A0A1Q9CIJ5</accession>
<name>A0A1Q9CIJ5_SYMMI</name>
<feature type="compositionally biased region" description="Basic and acidic residues" evidence="1">
    <location>
        <begin position="1266"/>
        <end position="1278"/>
    </location>
</feature>
<protein>
    <submittedName>
        <fullName evidence="2">Uncharacterized protein</fullName>
    </submittedName>
</protein>
<comment type="caution">
    <text evidence="2">The sequence shown here is derived from an EMBL/GenBank/DDBJ whole genome shotgun (WGS) entry which is preliminary data.</text>
</comment>
<proteinExistence type="predicted"/>
<dbReference type="OrthoDB" id="422874at2759"/>
<evidence type="ECO:0000313" key="3">
    <source>
        <dbReference type="Proteomes" id="UP000186817"/>
    </source>
</evidence>
<feature type="compositionally biased region" description="Basic and acidic residues" evidence="1">
    <location>
        <begin position="147"/>
        <end position="157"/>
    </location>
</feature>
<feature type="compositionally biased region" description="Acidic residues" evidence="1">
    <location>
        <begin position="553"/>
        <end position="568"/>
    </location>
</feature>
<evidence type="ECO:0000256" key="1">
    <source>
        <dbReference type="SAM" id="MobiDB-lite"/>
    </source>
</evidence>
<reference evidence="2 3" key="1">
    <citation type="submission" date="2016-02" db="EMBL/GenBank/DDBJ databases">
        <title>Genome analysis of coral dinoflagellate symbionts highlights evolutionary adaptations to a symbiotic lifestyle.</title>
        <authorList>
            <person name="Aranda M."/>
            <person name="Li Y."/>
            <person name="Liew Y.J."/>
            <person name="Baumgarten S."/>
            <person name="Simakov O."/>
            <person name="Wilson M."/>
            <person name="Piel J."/>
            <person name="Ashoor H."/>
            <person name="Bougouffa S."/>
            <person name="Bajic V.B."/>
            <person name="Ryu T."/>
            <person name="Ravasi T."/>
            <person name="Bayer T."/>
            <person name="Micklem G."/>
            <person name="Kim H."/>
            <person name="Bhak J."/>
            <person name="Lajeunesse T.C."/>
            <person name="Voolstra C.R."/>
        </authorList>
    </citation>
    <scope>NUCLEOTIDE SEQUENCE [LARGE SCALE GENOMIC DNA]</scope>
    <source>
        <strain evidence="2 3">CCMP2467</strain>
    </source>
</reference>
<sequence length="1361" mass="151675">MDMWHRQHNQAIYWQNALAELKIFFDGSSVAKKPTELFYIFAPELRKSAYGPHGSVPVVQLSSRSVALRAVLQHIPSGHEMELERFSDGRAYKCYRSDRGHWCLYDGKAAEFCADIFTAAACHDDESKRSRARNAATGGPRPLRGMSRKDLTLDEIPRTPPGRGLKRGPSDMMTTKFDDDDSWSNADDEEEDGPDEPPQTTRPFLFTAEGRDILVDPVQSRYVVLPADRHDWRLEYSQHHQGYELFSKDAKGKDCSARWVPTIFQSRKHVPAAVTDEQVLTEIQRRTGVKLSAEAEEQDTLTPHAVQTMIQDTVKKEVIPLVTSLTEKAVDKAADKLLQKMEEFQAAKKAEKAAERKRLEDRAREAKEALEKEAAAKAASEEAAKAATEAAAAKPEAASAADPEVKPAEAGVHGSDSVYMKAINHQLNLILDKTIADFIPEKRDILKFGTDLMQCNHRHGSFNSGDKLLSRQQCFEAFLVAKDATYFSGLAESMAFDQDVDEVSIDAQADAQMFLESSAVRARGKEQELVFIAKGHQVRLVSAHELSDSEGISYDEEGSDASDADADEAAPGGHRAGQPEDEGEAAEQDEEDLAARTRAQLQKLWQGHSPNQMVLSFLRKRSLQKTAVVIAFVTQPIEDEYNRDLQAMKGDAAQQGQWCARRAQGTGHWWQTAQEIMDVVQGPGLANRLRFRQMTVAVGLDAGHDWLEEEMTLGQQAWDLATECVAGHVLAQLPHRYCLPEAFAIFLLRDARERKTEVARLKAVVLAVYAAEAYIRTARSDDATAAGLTQLFDHLGWAHQQTAREMMALMLQCSFDADNPQCTQLAGKLYRGPSSTKNCLEDAFAHLHRLVSLSVTNKKMADWTKWFYATTTPYLTETLILPDETFWREEVGGGAYKAIAREMSSIFSTTLTEMPEPESPDSVLLPQPGQMVQKWRAAGPEANQRSAAATAFLLHDQESSWRHVGQVWAGCLFVPRAVYKHKRRGTYHLALGFRSYGVPAIRCQTMLSVNGVARTLLDRFLKVDGSHQDGPDWLFNFKIADEDTEYEHVPTRPLCPAALPPDLRIGGFALKVTGELQSLLKSALRSGIFLTVPQLTEIAAALELPALPAGASKKIHRAKQLVEHVFGQTETRQSKKAMVAKLMKMSVKKMTEDEETVLQMVGQLDSENAECFKDIKAYAQQKLKEEMNKAGKQELLKKARAHHKLAGGRAQRKLKLNFLKNRQQKLKKDQQAMQQKTASSARPAEAPAAASSAGPSSPGPRAGAVHPEHRVGVTPPEFKDLLPGRGVLTRKFVPFRNNQPNNMFYKITYTCVGEPGPQSCQRKWPSMQNPDEISALTTVLDWVYPGWNRINPTNTFEMQLR</sequence>
<feature type="compositionally biased region" description="Low complexity" evidence="1">
    <location>
        <begin position="385"/>
        <end position="402"/>
    </location>
</feature>
<feature type="compositionally biased region" description="Acidic residues" evidence="1">
    <location>
        <begin position="178"/>
        <end position="195"/>
    </location>
</feature>
<dbReference type="EMBL" id="LSRX01001170">
    <property type="protein sequence ID" value="OLP82749.1"/>
    <property type="molecule type" value="Genomic_DNA"/>
</dbReference>
<evidence type="ECO:0000313" key="2">
    <source>
        <dbReference type="EMBL" id="OLP82749.1"/>
    </source>
</evidence>
<gene>
    <name evidence="2" type="ORF">AK812_SmicGene36584</name>
</gene>
<feature type="compositionally biased region" description="Basic and acidic residues" evidence="1">
    <location>
        <begin position="355"/>
        <end position="384"/>
    </location>
</feature>
<feature type="compositionally biased region" description="Low complexity" evidence="1">
    <location>
        <begin position="1238"/>
        <end position="1264"/>
    </location>
</feature>
<dbReference type="Proteomes" id="UP000186817">
    <property type="component" value="Unassembled WGS sequence"/>
</dbReference>
<feature type="region of interest" description="Disordered" evidence="1">
    <location>
        <begin position="1224"/>
        <end position="1278"/>
    </location>
</feature>
<feature type="compositionally biased region" description="Acidic residues" evidence="1">
    <location>
        <begin position="579"/>
        <end position="592"/>
    </location>
</feature>
<feature type="region of interest" description="Disordered" evidence="1">
    <location>
        <begin position="127"/>
        <end position="202"/>
    </location>
</feature>
<feature type="region of interest" description="Disordered" evidence="1">
    <location>
        <begin position="355"/>
        <end position="411"/>
    </location>
</feature>